<protein>
    <submittedName>
        <fullName evidence="2">Uncharacterized protein</fullName>
    </submittedName>
</protein>
<dbReference type="EMBL" id="MN004924">
    <property type="protein sequence ID" value="QHA25201.1"/>
    <property type="molecule type" value="mRNA"/>
</dbReference>
<evidence type="ECO:0000256" key="1">
    <source>
        <dbReference type="SAM" id="SignalP"/>
    </source>
</evidence>
<feature type="chain" id="PRO_5025656812" evidence="1">
    <location>
        <begin position="24"/>
        <end position="205"/>
    </location>
</feature>
<proteinExistence type="evidence at transcript level"/>
<accession>A0A6B9KE48</accession>
<name>A0A6B9KE48_9ARAC</name>
<sequence length="205" mass="22510">MLRLVTSTSLVLTLCYFAIHSQAAAVGTADQHHSSIGESPATNENPDAVVPLDVALRFIFYTLDPIGGGNLVSELNDFLVTEEGRDLGEMLNIIVSVISRYEEKYPSVADKIRRALEALLLVGPIHFPDSEDPSAREENDEQVSENILPVESVIDAAIEAFQTEFGGLPGFQRFITNFLMSYVDNSTLLQANNVAKYVLGLFEDM</sequence>
<dbReference type="AlphaFoldDB" id="A0A6B9KE48"/>
<reference evidence="2" key="1">
    <citation type="submission" date="2019-05" db="EMBL/GenBank/DDBJ databases">
        <title>Not so dangerous after all? Venom composition and potency of the pholcid (daddy long-leg) spider Physocyclus mexicanus.</title>
        <authorList>
            <person name="Zobel-Thropp P.A."/>
            <person name="Mullins J."/>
            <person name="Kristensen C."/>
            <person name="Kronmiller B.A."/>
            <person name="David C.L."/>
            <person name="Breci L.A."/>
            <person name="Binford G.J."/>
        </authorList>
    </citation>
    <scope>NUCLEOTIDE SEQUENCE</scope>
    <source>
        <tissue evidence="2">Venom gland</tissue>
    </source>
</reference>
<keyword evidence="1" id="KW-0732">Signal</keyword>
<evidence type="ECO:0000313" key="2">
    <source>
        <dbReference type="EMBL" id="QHA25201.1"/>
    </source>
</evidence>
<feature type="signal peptide" evidence="1">
    <location>
        <begin position="1"/>
        <end position="23"/>
    </location>
</feature>
<organism evidence="2">
    <name type="scientific">Periegops suteri</name>
    <dbReference type="NCBI Taxonomy" id="440353"/>
    <lineage>
        <taxon>Eukaryota</taxon>
        <taxon>Metazoa</taxon>
        <taxon>Ecdysozoa</taxon>
        <taxon>Arthropoda</taxon>
        <taxon>Chelicerata</taxon>
        <taxon>Arachnida</taxon>
        <taxon>Araneae</taxon>
        <taxon>Araneomorphae</taxon>
        <taxon>Haplogynae</taxon>
        <taxon>Scytodoidea</taxon>
        <taxon>Periegopidae</taxon>
        <taxon>Periegops</taxon>
    </lineage>
</organism>